<feature type="transmembrane region" description="Helical" evidence="2">
    <location>
        <begin position="94"/>
        <end position="112"/>
    </location>
</feature>
<dbReference type="RefSeq" id="WP_200982770.1">
    <property type="nucleotide sequence ID" value="NZ_CP064654.1"/>
</dbReference>
<accession>A0A7S8IV48</accession>
<evidence type="ECO:0008006" key="5">
    <source>
        <dbReference type="Google" id="ProtNLM"/>
    </source>
</evidence>
<keyword evidence="2" id="KW-1133">Transmembrane helix</keyword>
<gene>
    <name evidence="3" type="ORF">IRL76_02265</name>
</gene>
<evidence type="ECO:0000313" key="4">
    <source>
        <dbReference type="Proteomes" id="UP000594459"/>
    </source>
</evidence>
<keyword evidence="2" id="KW-0472">Membrane</keyword>
<name>A0A7S8IV48_9SPHN</name>
<evidence type="ECO:0000313" key="3">
    <source>
        <dbReference type="EMBL" id="QPC99422.1"/>
    </source>
</evidence>
<dbReference type="AlphaFoldDB" id="A0A7S8IV48"/>
<keyword evidence="2" id="KW-0812">Transmembrane</keyword>
<sequence length="226" mass="24525">MTISREEIAAFADGELSPERQAVVAAAVAADPDLAAQVEAHRALKAQLAAHFAPIAEQPVPDHLAAMLRPKEAEVVDFAAARERVEARRRLPRWAIYAGPALAASLALALFLPRGGSDELDPQLLAALDDQLVSEQPSDAETRILLSFRNREDEFCRAYSVPGRSAIACRTTDGWQDRAEVEYSPGSSTDYRQASTNPIFEQVQEMATGPALDAEQEASARSSGWR</sequence>
<keyword evidence="4" id="KW-1185">Reference proteome</keyword>
<feature type="region of interest" description="Disordered" evidence="1">
    <location>
        <begin position="205"/>
        <end position="226"/>
    </location>
</feature>
<reference evidence="3 4" key="1">
    <citation type="submission" date="2020-11" db="EMBL/GenBank/DDBJ databases">
        <title>The genome sequence of Erythrobacter sp. 6D36.</title>
        <authorList>
            <person name="Liu Y."/>
        </authorList>
    </citation>
    <scope>NUCLEOTIDE SEQUENCE [LARGE SCALE GENOMIC DNA]</scope>
    <source>
        <strain evidence="3 4">6D36</strain>
    </source>
</reference>
<proteinExistence type="predicted"/>
<dbReference type="EMBL" id="CP064654">
    <property type="protein sequence ID" value="QPC99422.1"/>
    <property type="molecule type" value="Genomic_DNA"/>
</dbReference>
<evidence type="ECO:0000256" key="1">
    <source>
        <dbReference type="SAM" id="MobiDB-lite"/>
    </source>
</evidence>
<dbReference type="KEGG" id="qso:IRL76_02265"/>
<dbReference type="Proteomes" id="UP000594459">
    <property type="component" value="Chromosome"/>
</dbReference>
<protein>
    <recommendedName>
        <fullName evidence="5">Anti-sigma factor</fullName>
    </recommendedName>
</protein>
<organism evidence="3 4">
    <name type="scientific">Qipengyuania soli</name>
    <dbReference type="NCBI Taxonomy" id="2782568"/>
    <lineage>
        <taxon>Bacteria</taxon>
        <taxon>Pseudomonadati</taxon>
        <taxon>Pseudomonadota</taxon>
        <taxon>Alphaproteobacteria</taxon>
        <taxon>Sphingomonadales</taxon>
        <taxon>Erythrobacteraceae</taxon>
        <taxon>Qipengyuania</taxon>
    </lineage>
</organism>
<evidence type="ECO:0000256" key="2">
    <source>
        <dbReference type="SAM" id="Phobius"/>
    </source>
</evidence>